<accession>A0A819K0A0</accession>
<feature type="domain" description="Myb-like" evidence="6">
    <location>
        <begin position="215"/>
        <end position="269"/>
    </location>
</feature>
<dbReference type="PANTHER" id="PTHR46621:SF1">
    <property type="entry name" value="SNRNA-ACTIVATING PROTEIN COMPLEX SUBUNIT 4"/>
    <property type="match status" value="1"/>
</dbReference>
<dbReference type="SUPFAM" id="SSF46689">
    <property type="entry name" value="Homeodomain-like"/>
    <property type="match status" value="3"/>
</dbReference>
<dbReference type="CDD" id="cd00167">
    <property type="entry name" value="SANT"/>
    <property type="match status" value="2"/>
</dbReference>
<protein>
    <submittedName>
        <fullName evidence="8">Uncharacterized protein</fullName>
    </submittedName>
</protein>
<evidence type="ECO:0000313" key="8">
    <source>
        <dbReference type="EMBL" id="CAF3936256.1"/>
    </source>
</evidence>
<dbReference type="AlphaFoldDB" id="A0A819K0A0"/>
<gene>
    <name evidence="8" type="ORF">JBS370_LOCUS22739</name>
</gene>
<dbReference type="GO" id="GO:0000978">
    <property type="term" value="F:RNA polymerase II cis-regulatory region sequence-specific DNA binding"/>
    <property type="evidence" value="ECO:0007669"/>
    <property type="project" value="TreeGrafter"/>
</dbReference>
<feature type="domain" description="Myb-like" evidence="6">
    <location>
        <begin position="383"/>
        <end position="433"/>
    </location>
</feature>
<dbReference type="PANTHER" id="PTHR46621">
    <property type="entry name" value="SNRNA-ACTIVATING PROTEIN COMPLEX SUBUNIT 4"/>
    <property type="match status" value="1"/>
</dbReference>
<evidence type="ECO:0000256" key="4">
    <source>
        <dbReference type="ARBA" id="ARBA00023242"/>
    </source>
</evidence>
<comment type="caution">
    <text evidence="8">The sequence shown here is derived from an EMBL/GenBank/DDBJ whole genome shotgun (WGS) entry which is preliminary data.</text>
</comment>
<dbReference type="PROSITE" id="PS50090">
    <property type="entry name" value="MYB_LIKE"/>
    <property type="match status" value="3"/>
</dbReference>
<dbReference type="InterPro" id="IPR001005">
    <property type="entry name" value="SANT/Myb"/>
</dbReference>
<dbReference type="GO" id="GO:0042795">
    <property type="term" value="P:snRNA transcription by RNA polymerase II"/>
    <property type="evidence" value="ECO:0007669"/>
    <property type="project" value="TreeGrafter"/>
</dbReference>
<evidence type="ECO:0000259" key="7">
    <source>
        <dbReference type="PROSITE" id="PS51294"/>
    </source>
</evidence>
<evidence type="ECO:0000313" key="9">
    <source>
        <dbReference type="Proteomes" id="UP000663836"/>
    </source>
</evidence>
<keyword evidence="3" id="KW-0804">Transcription</keyword>
<dbReference type="InterPro" id="IPR009057">
    <property type="entry name" value="Homeodomain-like_sf"/>
</dbReference>
<dbReference type="GO" id="GO:0019185">
    <property type="term" value="C:snRNA-activating protein complex"/>
    <property type="evidence" value="ECO:0007669"/>
    <property type="project" value="TreeGrafter"/>
</dbReference>
<feature type="domain" description="HTH myb-type" evidence="7">
    <location>
        <begin position="383"/>
        <end position="437"/>
    </location>
</feature>
<dbReference type="Pfam" id="PF00249">
    <property type="entry name" value="Myb_DNA-binding"/>
    <property type="match status" value="2"/>
</dbReference>
<evidence type="ECO:0000256" key="3">
    <source>
        <dbReference type="ARBA" id="ARBA00023163"/>
    </source>
</evidence>
<feature type="compositionally biased region" description="Basic and acidic residues" evidence="5">
    <location>
        <begin position="592"/>
        <end position="601"/>
    </location>
</feature>
<dbReference type="SMART" id="SM00717">
    <property type="entry name" value="SANT"/>
    <property type="match status" value="4"/>
</dbReference>
<dbReference type="Proteomes" id="UP000663836">
    <property type="component" value="Unassembled WGS sequence"/>
</dbReference>
<keyword evidence="2" id="KW-0238">DNA-binding</keyword>
<proteinExistence type="predicted"/>
<name>A0A819K0A0_9BILA</name>
<dbReference type="GO" id="GO:0042796">
    <property type="term" value="P:snRNA transcription by RNA polymerase III"/>
    <property type="evidence" value="ECO:0007669"/>
    <property type="project" value="TreeGrafter"/>
</dbReference>
<dbReference type="Gene3D" id="1.10.10.60">
    <property type="entry name" value="Homeodomain-like"/>
    <property type="match status" value="3"/>
</dbReference>
<dbReference type="InterPro" id="IPR017930">
    <property type="entry name" value="Myb_dom"/>
</dbReference>
<evidence type="ECO:0000259" key="6">
    <source>
        <dbReference type="PROSITE" id="PS50090"/>
    </source>
</evidence>
<evidence type="ECO:0000256" key="5">
    <source>
        <dbReference type="SAM" id="MobiDB-lite"/>
    </source>
</evidence>
<dbReference type="EMBL" id="CAJOBD010003232">
    <property type="protein sequence ID" value="CAF3936256.1"/>
    <property type="molecule type" value="Genomic_DNA"/>
</dbReference>
<sequence length="670" mass="78860">MSSFMPDSILLDIEKLETMLTNNSNSSSSSSSCESSLCNYLLSPSPNSRSITSTTRFTGSSKIYLRNLNKLLTDIEQKQKILSTGGGSILKRLRPTTTSSLRSLTFTSLFTRPSIKCKSNNRFEPKTISFAQFITQTSSFPLTYSNHQSQYGCAKLNEKMWVVHCREQLIKAVNEELKQISNEECNIDWNHISSYYLDNKWSANVCENAWKQLCNPRINQSKWTIKEERRLISIVERESLSADRWISIAKELGTDRSAYLCAKRYMQINNEKYSKRPLELNERNQIISNMKDDNQGYYRKYNKLAYELGDRTREFIYNQWLHIDPSCKRGRWSNDEHAQLLTHIHQQTHKITNWPLISAPVQTRSSRQCRERVLDTLKTQNRRTKEKHRLFTSDEDRLLLEQYTLHGSKWSIIAKEFSSRTDNSLLVRYRMLIKAKTQWNWFCQINHRMKCFLLFLYNKQINNDKYFINKNSIDLLSIYDNNGNNNDNEIRHDLEQFGFYRRGLPFPITDEEFQWFNQKPELIENIARIALDEFSQKRLCFRKFKAEIKPWFISSLITTISDDNIRQMLYRTIPNRRKRKSINLSSSTNKKSKLDTIDHDNNNNNNNTDVIDCKQEPRVPQFPSILTTTSRHVLRPVPNQFFTSQSTTKLSMTSSSTHFCPYLILIRQNS</sequence>
<feature type="domain" description="HTH myb-type" evidence="7">
    <location>
        <begin position="324"/>
        <end position="381"/>
    </location>
</feature>
<keyword evidence="1" id="KW-0805">Transcription regulation</keyword>
<dbReference type="GO" id="GO:0001006">
    <property type="term" value="F:RNA polymerase III type 3 promoter sequence-specific DNA binding"/>
    <property type="evidence" value="ECO:0007669"/>
    <property type="project" value="TreeGrafter"/>
</dbReference>
<organism evidence="8 9">
    <name type="scientific">Rotaria sordida</name>
    <dbReference type="NCBI Taxonomy" id="392033"/>
    <lineage>
        <taxon>Eukaryota</taxon>
        <taxon>Metazoa</taxon>
        <taxon>Spiralia</taxon>
        <taxon>Gnathifera</taxon>
        <taxon>Rotifera</taxon>
        <taxon>Eurotatoria</taxon>
        <taxon>Bdelloidea</taxon>
        <taxon>Philodinida</taxon>
        <taxon>Philodinidae</taxon>
        <taxon>Rotaria</taxon>
    </lineage>
</organism>
<reference evidence="8" key="1">
    <citation type="submission" date="2021-02" db="EMBL/GenBank/DDBJ databases">
        <authorList>
            <person name="Nowell W R."/>
        </authorList>
    </citation>
    <scope>NUCLEOTIDE SEQUENCE</scope>
</reference>
<evidence type="ECO:0000256" key="1">
    <source>
        <dbReference type="ARBA" id="ARBA00023015"/>
    </source>
</evidence>
<feature type="domain" description="Myb-like" evidence="6">
    <location>
        <begin position="324"/>
        <end position="377"/>
    </location>
</feature>
<keyword evidence="4" id="KW-0539">Nucleus</keyword>
<dbReference type="PROSITE" id="PS51294">
    <property type="entry name" value="HTH_MYB"/>
    <property type="match status" value="2"/>
</dbReference>
<dbReference type="InterPro" id="IPR051575">
    <property type="entry name" value="Myb-like_DNA-bd"/>
</dbReference>
<feature type="region of interest" description="Disordered" evidence="5">
    <location>
        <begin position="580"/>
        <end position="611"/>
    </location>
</feature>
<evidence type="ECO:0000256" key="2">
    <source>
        <dbReference type="ARBA" id="ARBA00023125"/>
    </source>
</evidence>